<sequence>MFDGIDAVILPAHDITALRTLYVELFGFTEIAETDVSDPAWQRLWHLPAAATRSVLLGKPASDGGWIRLVEAPGLPAPAPAGRPDRVGAYALDFYLRDPAGVEARIEAGGWTFRSPAVHYALPGTDIPVRERMLDQPVSGLLHAMVQYRARGTRCVIDQDPGLDASEVVAAVFVTDRFEEAVTFATDVLGGHLYFRGRFDGPAVERMLHLSPGEGLAAALFRGPASRNARLEFAKAIGSGAATAPPDPVPRVIASCAVDDLAALAGRLAGGRHGPTTGIVTIEGVRRLGLASTYGATFEFHERAHPAPAAVPAA</sequence>
<name>A0A917TZF1_9ACTN</name>
<keyword evidence="2" id="KW-1185">Reference proteome</keyword>
<organism evidence="1 2">
    <name type="scientific">Dactylosporangium sucinum</name>
    <dbReference type="NCBI Taxonomy" id="1424081"/>
    <lineage>
        <taxon>Bacteria</taxon>
        <taxon>Bacillati</taxon>
        <taxon>Actinomycetota</taxon>
        <taxon>Actinomycetes</taxon>
        <taxon>Micromonosporales</taxon>
        <taxon>Micromonosporaceae</taxon>
        <taxon>Dactylosporangium</taxon>
    </lineage>
</organism>
<comment type="caution">
    <text evidence="1">The sequence shown here is derived from an EMBL/GenBank/DDBJ whole genome shotgun (WGS) entry which is preliminary data.</text>
</comment>
<dbReference type="AlphaFoldDB" id="A0A917TZF1"/>
<dbReference type="InterPro" id="IPR029068">
    <property type="entry name" value="Glyas_Bleomycin-R_OHBP_Dase"/>
</dbReference>
<evidence type="ECO:0000313" key="2">
    <source>
        <dbReference type="Proteomes" id="UP000642070"/>
    </source>
</evidence>
<reference evidence="1" key="1">
    <citation type="journal article" date="2014" name="Int. J. Syst. Evol. Microbiol.">
        <title>Complete genome sequence of Corynebacterium casei LMG S-19264T (=DSM 44701T), isolated from a smear-ripened cheese.</title>
        <authorList>
            <consortium name="US DOE Joint Genome Institute (JGI-PGF)"/>
            <person name="Walter F."/>
            <person name="Albersmeier A."/>
            <person name="Kalinowski J."/>
            <person name="Ruckert C."/>
        </authorList>
    </citation>
    <scope>NUCLEOTIDE SEQUENCE</scope>
    <source>
        <strain evidence="1">JCM 19831</strain>
    </source>
</reference>
<gene>
    <name evidence="1" type="ORF">GCM10007977_054910</name>
</gene>
<dbReference type="SUPFAM" id="SSF54593">
    <property type="entry name" value="Glyoxalase/Bleomycin resistance protein/Dihydroxybiphenyl dioxygenase"/>
    <property type="match status" value="2"/>
</dbReference>
<proteinExistence type="predicted"/>
<evidence type="ECO:0008006" key="3">
    <source>
        <dbReference type="Google" id="ProtNLM"/>
    </source>
</evidence>
<reference evidence="1" key="2">
    <citation type="submission" date="2020-09" db="EMBL/GenBank/DDBJ databases">
        <authorList>
            <person name="Sun Q."/>
            <person name="Ohkuma M."/>
        </authorList>
    </citation>
    <scope>NUCLEOTIDE SEQUENCE</scope>
    <source>
        <strain evidence="1">JCM 19831</strain>
    </source>
</reference>
<dbReference type="Gene3D" id="3.10.180.10">
    <property type="entry name" value="2,3-Dihydroxybiphenyl 1,2-Dioxygenase, domain 1"/>
    <property type="match status" value="1"/>
</dbReference>
<dbReference type="RefSeq" id="WP_190252827.1">
    <property type="nucleotide sequence ID" value="NZ_BMPI01000028.1"/>
</dbReference>
<accession>A0A917TZF1</accession>
<protein>
    <recommendedName>
        <fullName evidence="3">VOC domain-containing protein</fullName>
    </recommendedName>
</protein>
<dbReference type="Proteomes" id="UP000642070">
    <property type="component" value="Unassembled WGS sequence"/>
</dbReference>
<dbReference type="EMBL" id="BMPI01000028">
    <property type="protein sequence ID" value="GGM46176.1"/>
    <property type="molecule type" value="Genomic_DNA"/>
</dbReference>
<evidence type="ECO:0000313" key="1">
    <source>
        <dbReference type="EMBL" id="GGM46176.1"/>
    </source>
</evidence>